<reference evidence="8 9" key="1">
    <citation type="submission" date="2016-10" db="EMBL/GenBank/DDBJ databases">
        <authorList>
            <person name="de Groot N.N."/>
        </authorList>
    </citation>
    <scope>NUCLEOTIDE SEQUENCE [LARGE SCALE GENOMIC DNA]</scope>
    <source>
        <strain evidence="8 9">DSM 16957</strain>
    </source>
</reference>
<evidence type="ECO:0000256" key="3">
    <source>
        <dbReference type="ARBA" id="ARBA00022692"/>
    </source>
</evidence>
<feature type="transmembrane region" description="Helical" evidence="6">
    <location>
        <begin position="307"/>
        <end position="325"/>
    </location>
</feature>
<dbReference type="PANTHER" id="PTHR30287">
    <property type="entry name" value="MEMBRANE COMPONENT OF PREDICTED ABC SUPERFAMILY METABOLITE UPTAKE TRANSPORTER"/>
    <property type="match status" value="1"/>
</dbReference>
<evidence type="ECO:0000313" key="8">
    <source>
        <dbReference type="EMBL" id="SDD09969.1"/>
    </source>
</evidence>
<dbReference type="OrthoDB" id="5292592at2"/>
<protein>
    <submittedName>
        <fullName evidence="8">Putative ABC transport system permease protein</fullName>
    </submittedName>
</protein>
<dbReference type="PANTHER" id="PTHR30287:SF1">
    <property type="entry name" value="INNER MEMBRANE PROTEIN"/>
    <property type="match status" value="1"/>
</dbReference>
<dbReference type="STRING" id="265719.SAMN04488509_101201"/>
<feature type="transmembrane region" description="Helical" evidence="6">
    <location>
        <begin position="420"/>
        <end position="441"/>
    </location>
</feature>
<feature type="transmembrane region" description="Helical" evidence="6">
    <location>
        <begin position="255"/>
        <end position="275"/>
    </location>
</feature>
<keyword evidence="4 6" id="KW-1133">Transmembrane helix</keyword>
<dbReference type="AlphaFoldDB" id="A0A1G6RZD8"/>
<organism evidence="8 9">
    <name type="scientific">Aquimonas voraii</name>
    <dbReference type="NCBI Taxonomy" id="265719"/>
    <lineage>
        <taxon>Bacteria</taxon>
        <taxon>Pseudomonadati</taxon>
        <taxon>Pseudomonadota</taxon>
        <taxon>Gammaproteobacteria</taxon>
        <taxon>Lysobacterales</taxon>
        <taxon>Lysobacteraceae</taxon>
        <taxon>Aquimonas</taxon>
    </lineage>
</organism>
<feature type="domain" description="ABC3 transporter permease C-terminal" evidence="7">
    <location>
        <begin position="258"/>
        <end position="373"/>
    </location>
</feature>
<sequence>MRLLKLAWRFTRRDLASGEVRVLLAALMLAVAGVTAVAALTDRAERALAMEANRLLGGDAVLRADQPIGEGPRALAAELGLQVAETHGFPSMVRAGEALRLSDIRALSEGYPLRGEFLLIDAQGREYAADGIPARGEVWITRAGAEALQVGIGDTLKIGSSELRLSALIAQEPDAALDYFNVAPKVSINLADLEATGLVQVGSRISYRFAVAGDASAVARWIRAQREDLGRGQRLETVQDARPELRNALERADRFLGLAALVAVVLSAIAVAMAARRHSARHLDACAVLRCLGADQRAIVVIQLGELLFLGLMGSLVGALIGYGLQAGVTAWLAQVLGLSVPAPGLLPLAQGLAVGLIVLFAFAAPPVLALRRVPALRVLRRDLGGVEASAVAVSLLGLGALAALLWWKAGSVKLGAAMLGGMLGTFIVLALLALALVAVLKRVRGRLRGVWRYGLANVSRRAAVSVAQISALGLGLMVLLMLGQVRGQLLDRWQQAIPEDAPNRFVVGVQADQVEGALEVMQARGVEAPGLLPMVRGRLVQHNGEAVTGESYAERGQRARRLAEREFNLSWAQDLAVDGNPVVAGRAWDPSGTAPEVSVEQGIAETLGWSLGDRIAFDVAGRVFEAEITSLREVTWEGFRPNFFVIANAPALKDSAASYITAVNVPRGDVEFTRTLVGRFPNVSVIDVDAIIEQVQRTARQATLAVEYVFFFTLGAGLLVLVAAVTSSQDERLLEGGVMRVLGARGLQLRLAQASEFLAIGIIAGGIAALAATGLTALVADIVFELPFAPDWGHVAAGFGAGVLAVLVTGLAATRRVVSTPPAITLRALQG</sequence>
<dbReference type="GO" id="GO:0005886">
    <property type="term" value="C:plasma membrane"/>
    <property type="evidence" value="ECO:0007669"/>
    <property type="project" value="UniProtKB-SubCell"/>
</dbReference>
<accession>A0A1G6RZD8</accession>
<keyword evidence="5 6" id="KW-0472">Membrane</keyword>
<dbReference type="Proteomes" id="UP000199603">
    <property type="component" value="Unassembled WGS sequence"/>
</dbReference>
<comment type="subcellular location">
    <subcellularLocation>
        <location evidence="1">Cell membrane</location>
        <topology evidence="1">Multi-pass membrane protein</topology>
    </subcellularLocation>
</comment>
<feature type="transmembrane region" description="Helical" evidence="6">
    <location>
        <begin position="793"/>
        <end position="814"/>
    </location>
</feature>
<proteinExistence type="predicted"/>
<evidence type="ECO:0000313" key="9">
    <source>
        <dbReference type="Proteomes" id="UP000199603"/>
    </source>
</evidence>
<evidence type="ECO:0000256" key="5">
    <source>
        <dbReference type="ARBA" id="ARBA00023136"/>
    </source>
</evidence>
<keyword evidence="3 6" id="KW-0812">Transmembrane</keyword>
<name>A0A1G6RZD8_9GAMM</name>
<evidence type="ECO:0000256" key="4">
    <source>
        <dbReference type="ARBA" id="ARBA00022989"/>
    </source>
</evidence>
<feature type="transmembrane region" description="Helical" evidence="6">
    <location>
        <begin position="462"/>
        <end position="483"/>
    </location>
</feature>
<dbReference type="EMBL" id="FNAG01000001">
    <property type="protein sequence ID" value="SDD09969.1"/>
    <property type="molecule type" value="Genomic_DNA"/>
</dbReference>
<gene>
    <name evidence="8" type="ORF">SAMN04488509_101201</name>
</gene>
<dbReference type="InterPro" id="IPR038766">
    <property type="entry name" value="Membrane_comp_ABC_pdt"/>
</dbReference>
<feature type="transmembrane region" description="Helical" evidence="6">
    <location>
        <begin position="386"/>
        <end position="408"/>
    </location>
</feature>
<evidence type="ECO:0000259" key="7">
    <source>
        <dbReference type="Pfam" id="PF02687"/>
    </source>
</evidence>
<feature type="domain" description="ABC3 transporter permease C-terminal" evidence="7">
    <location>
        <begin position="710"/>
        <end position="823"/>
    </location>
</feature>
<dbReference type="RefSeq" id="WP_091237770.1">
    <property type="nucleotide sequence ID" value="NZ_FNAG01000001.1"/>
</dbReference>
<evidence type="ECO:0000256" key="1">
    <source>
        <dbReference type="ARBA" id="ARBA00004651"/>
    </source>
</evidence>
<feature type="transmembrane region" description="Helical" evidence="6">
    <location>
        <begin position="345"/>
        <end position="365"/>
    </location>
</feature>
<keyword evidence="9" id="KW-1185">Reference proteome</keyword>
<feature type="transmembrane region" description="Helical" evidence="6">
    <location>
        <begin position="706"/>
        <end position="726"/>
    </location>
</feature>
<dbReference type="Pfam" id="PF02687">
    <property type="entry name" value="FtsX"/>
    <property type="match status" value="2"/>
</dbReference>
<dbReference type="InterPro" id="IPR003838">
    <property type="entry name" value="ABC3_permease_C"/>
</dbReference>
<evidence type="ECO:0000256" key="2">
    <source>
        <dbReference type="ARBA" id="ARBA00022475"/>
    </source>
</evidence>
<feature type="transmembrane region" description="Helical" evidence="6">
    <location>
        <begin position="758"/>
        <end position="781"/>
    </location>
</feature>
<keyword evidence="2" id="KW-1003">Cell membrane</keyword>
<evidence type="ECO:0000256" key="6">
    <source>
        <dbReference type="SAM" id="Phobius"/>
    </source>
</evidence>